<evidence type="ECO:0000313" key="2">
    <source>
        <dbReference type="Proteomes" id="UP000684084"/>
    </source>
</evidence>
<sequence length="86" mass="10077">MATTLSKHTFKDKWHFGNYKTLFKMENPLFSDKSIKLIDGWNVNEKSDRDSEPPSEQLVDTIARYRKKLPLSTTTTNEEMVLKNIQ</sequence>
<proteinExistence type="predicted"/>
<dbReference type="Proteomes" id="UP000684084">
    <property type="component" value="Unassembled WGS sequence"/>
</dbReference>
<organism evidence="1 2">
    <name type="scientific">Rhizophagus irregularis</name>
    <dbReference type="NCBI Taxonomy" id="588596"/>
    <lineage>
        <taxon>Eukaryota</taxon>
        <taxon>Fungi</taxon>
        <taxon>Fungi incertae sedis</taxon>
        <taxon>Mucoromycota</taxon>
        <taxon>Glomeromycotina</taxon>
        <taxon>Glomeromycetes</taxon>
        <taxon>Glomerales</taxon>
        <taxon>Glomeraceae</taxon>
        <taxon>Rhizophagus</taxon>
    </lineage>
</organism>
<dbReference type="EMBL" id="CAGKOT010000021">
    <property type="protein sequence ID" value="CAB5365602.1"/>
    <property type="molecule type" value="Genomic_DNA"/>
</dbReference>
<comment type="caution">
    <text evidence="1">The sequence shown here is derived from an EMBL/GenBank/DDBJ whole genome shotgun (WGS) entry which is preliminary data.</text>
</comment>
<dbReference type="AlphaFoldDB" id="A0A916E692"/>
<gene>
    <name evidence="1" type="ORF">CHRIB12_LOCUS10501</name>
</gene>
<reference evidence="1" key="1">
    <citation type="submission" date="2020-05" db="EMBL/GenBank/DDBJ databases">
        <authorList>
            <person name="Rincon C."/>
            <person name="Sanders R I."/>
            <person name="Robbins C."/>
            <person name="Chaturvedi A."/>
        </authorList>
    </citation>
    <scope>NUCLEOTIDE SEQUENCE</scope>
    <source>
        <strain evidence="1">CHB12</strain>
    </source>
</reference>
<accession>A0A916E692</accession>
<evidence type="ECO:0000313" key="1">
    <source>
        <dbReference type="EMBL" id="CAB5365602.1"/>
    </source>
</evidence>
<name>A0A916E692_9GLOM</name>
<protein>
    <submittedName>
        <fullName evidence="1">Uncharacterized protein</fullName>
    </submittedName>
</protein>